<comment type="caution">
    <text evidence="6">The sequence shown here is derived from an EMBL/GenBank/DDBJ whole genome shotgun (WGS) entry which is preliminary data.</text>
</comment>
<keyword evidence="7" id="KW-1185">Reference proteome</keyword>
<sequence length="708" mass="79379">MNATEPSLSRHSQNQVIARTVVATAATILVLVALFLWLSYRFYKARQRWKNRFISSFRREEIHIRPAQELKQENGMLKGLVVDGIGLDFLYLKKATHIPNFSKIWDNPMVVEEQNLDKTLTSNINQEIPRKNAEHLETIPEGVALVDNPMNHSPKISMSLQSSTPPPLPPPPPPPPPPPSAPKMIPKPPTLPIHARVKPSAPVHPPKAGFSVPKPPMMLKVKDIRSGKNESPSEDSEKGHGLRPIKLKPLHWDKVSVDVDHSVVWQEINDGFFRFDNNLMENLFGNQGPANGKQKSLASVSSNSTSDAPIFILDQRKSQNTAIVLKSLVISRKEILAAITEGRELDFDTLEKLAKIAPTAEESSSILQFKGNQTKLADAEVFLYYILKSVPSAFTRIKAMLFKSNYDPEIFHLKDSLQALELACKELRRGGILFKLLEAVLKAGNMMNEGTPRGNAQGFNLTALLKLSSVKSTDGKISLLHFVVEQVVQFEGKSIADSGQDLTIKSTDYADNKEDCQDIANTNKQEMEKQYLAIGLPIVRSISTELSNCKKSATIDYDSFTSTCSSLSACSNEIERVLLQCGNTGKDGFFRVMKEFLEECTEELKVVREEQIRVMELVKRTTQYYQAGSSKEKSANPLQLFVIVKNFLDMVDQVCIDITRKMQRDIVRNGSSPPMSPTPRIPLRFQNLKTYFSLDKERRLSSDSQDDF</sequence>
<dbReference type="Pfam" id="PF02181">
    <property type="entry name" value="FH2"/>
    <property type="match status" value="1"/>
</dbReference>
<evidence type="ECO:0000259" key="5">
    <source>
        <dbReference type="PROSITE" id="PS51444"/>
    </source>
</evidence>
<evidence type="ECO:0000256" key="4">
    <source>
        <dbReference type="SAM" id="Phobius"/>
    </source>
</evidence>
<dbReference type="Gene3D" id="1.20.58.2220">
    <property type="entry name" value="Formin, FH2 domain"/>
    <property type="match status" value="1"/>
</dbReference>
<feature type="compositionally biased region" description="Pro residues" evidence="3">
    <location>
        <begin position="164"/>
        <end position="188"/>
    </location>
</feature>
<evidence type="ECO:0000256" key="3">
    <source>
        <dbReference type="SAM" id="MobiDB-lite"/>
    </source>
</evidence>
<feature type="domain" description="FH2" evidence="5">
    <location>
        <begin position="237"/>
        <end position="677"/>
    </location>
</feature>
<evidence type="ECO:0000256" key="2">
    <source>
        <dbReference type="RuleBase" id="RU361260"/>
    </source>
</evidence>
<keyword evidence="4" id="KW-1133">Transmembrane helix</keyword>
<dbReference type="InterPro" id="IPR027643">
    <property type="entry name" value="Formin-like_plant"/>
</dbReference>
<protein>
    <recommendedName>
        <fullName evidence="2">Formin-like protein</fullName>
    </recommendedName>
</protein>
<dbReference type="AlphaFoldDB" id="A0AAV3RP86"/>
<feature type="compositionally biased region" description="Polar residues" evidence="3">
    <location>
        <begin position="150"/>
        <end position="163"/>
    </location>
</feature>
<keyword evidence="4" id="KW-0812">Transmembrane</keyword>
<dbReference type="SMART" id="SM00498">
    <property type="entry name" value="FH2"/>
    <property type="match status" value="1"/>
</dbReference>
<dbReference type="Proteomes" id="UP001454036">
    <property type="component" value="Unassembled WGS sequence"/>
</dbReference>
<dbReference type="SUPFAM" id="SSF101447">
    <property type="entry name" value="Formin homology 2 domain (FH2 domain)"/>
    <property type="match status" value="1"/>
</dbReference>
<reference evidence="6 7" key="1">
    <citation type="submission" date="2024-01" db="EMBL/GenBank/DDBJ databases">
        <title>The complete chloroplast genome sequence of Lithospermum erythrorhizon: insights into the phylogenetic relationship among Boraginaceae species and the maternal lineages of purple gromwells.</title>
        <authorList>
            <person name="Okada T."/>
            <person name="Watanabe K."/>
        </authorList>
    </citation>
    <scope>NUCLEOTIDE SEQUENCE [LARGE SCALE GENOMIC DNA]</scope>
</reference>
<accession>A0AAV3RP86</accession>
<dbReference type="PROSITE" id="PS51444">
    <property type="entry name" value="FH2"/>
    <property type="match status" value="1"/>
</dbReference>
<feature type="region of interest" description="Disordered" evidence="3">
    <location>
        <begin position="145"/>
        <end position="188"/>
    </location>
</feature>
<dbReference type="EMBL" id="BAABME010009969">
    <property type="protein sequence ID" value="GAA0176142.1"/>
    <property type="molecule type" value="Genomic_DNA"/>
</dbReference>
<dbReference type="PANTHER" id="PTHR23213">
    <property type="entry name" value="FORMIN-RELATED"/>
    <property type="match status" value="1"/>
</dbReference>
<keyword evidence="4" id="KW-0472">Membrane</keyword>
<dbReference type="InterPro" id="IPR015425">
    <property type="entry name" value="FH2_Formin"/>
</dbReference>
<evidence type="ECO:0000313" key="6">
    <source>
        <dbReference type="EMBL" id="GAA0176142.1"/>
    </source>
</evidence>
<dbReference type="GO" id="GO:0045010">
    <property type="term" value="P:actin nucleation"/>
    <property type="evidence" value="ECO:0007669"/>
    <property type="project" value="InterPro"/>
</dbReference>
<dbReference type="GO" id="GO:0051015">
    <property type="term" value="F:actin filament binding"/>
    <property type="evidence" value="ECO:0007669"/>
    <property type="project" value="InterPro"/>
</dbReference>
<evidence type="ECO:0000313" key="7">
    <source>
        <dbReference type="Proteomes" id="UP001454036"/>
    </source>
</evidence>
<name>A0AAV3RP86_LITER</name>
<dbReference type="InterPro" id="IPR042201">
    <property type="entry name" value="FH2_Formin_sf"/>
</dbReference>
<dbReference type="PANTHER" id="PTHR23213:SF273">
    <property type="entry name" value="FORMIN-LIKE PROTEIN"/>
    <property type="match status" value="1"/>
</dbReference>
<feature type="transmembrane region" description="Helical" evidence="4">
    <location>
        <begin position="16"/>
        <end position="40"/>
    </location>
</feature>
<gene>
    <name evidence="6" type="ORF">LIER_29190</name>
</gene>
<evidence type="ECO:0000256" key="1">
    <source>
        <dbReference type="ARBA" id="ARBA00025793"/>
    </source>
</evidence>
<proteinExistence type="inferred from homology"/>
<organism evidence="6 7">
    <name type="scientific">Lithospermum erythrorhizon</name>
    <name type="common">Purple gromwell</name>
    <name type="synonym">Lithospermum officinale var. erythrorhizon</name>
    <dbReference type="NCBI Taxonomy" id="34254"/>
    <lineage>
        <taxon>Eukaryota</taxon>
        <taxon>Viridiplantae</taxon>
        <taxon>Streptophyta</taxon>
        <taxon>Embryophyta</taxon>
        <taxon>Tracheophyta</taxon>
        <taxon>Spermatophyta</taxon>
        <taxon>Magnoliopsida</taxon>
        <taxon>eudicotyledons</taxon>
        <taxon>Gunneridae</taxon>
        <taxon>Pentapetalae</taxon>
        <taxon>asterids</taxon>
        <taxon>lamiids</taxon>
        <taxon>Boraginales</taxon>
        <taxon>Boraginaceae</taxon>
        <taxon>Boraginoideae</taxon>
        <taxon>Lithospermeae</taxon>
        <taxon>Lithospermum</taxon>
    </lineage>
</organism>
<comment type="similarity">
    <text evidence="1">Belongs to the formin-like family. Class-I subfamily.</text>
</comment>